<sequence>MFLCVFCCLDHFQWGLEFVAKCSLIDTCFWCNITILFLVIFVLLRFFIVDN</sequence>
<dbReference type="AlphaFoldDB" id="A0A2P2PGY8"/>
<dbReference type="EMBL" id="GGEC01073540">
    <property type="protein sequence ID" value="MBX54024.1"/>
    <property type="molecule type" value="Transcribed_RNA"/>
</dbReference>
<protein>
    <submittedName>
        <fullName evidence="2">Uncharacterized protein</fullName>
    </submittedName>
</protein>
<accession>A0A2P2PGY8</accession>
<evidence type="ECO:0000256" key="1">
    <source>
        <dbReference type="SAM" id="Phobius"/>
    </source>
</evidence>
<keyword evidence="1" id="KW-0812">Transmembrane</keyword>
<name>A0A2P2PGY8_RHIMU</name>
<feature type="transmembrane region" description="Helical" evidence="1">
    <location>
        <begin position="29"/>
        <end position="48"/>
    </location>
</feature>
<keyword evidence="1" id="KW-1133">Transmembrane helix</keyword>
<evidence type="ECO:0000313" key="2">
    <source>
        <dbReference type="EMBL" id="MBX54024.1"/>
    </source>
</evidence>
<proteinExistence type="predicted"/>
<organism evidence="2">
    <name type="scientific">Rhizophora mucronata</name>
    <name type="common">Asiatic mangrove</name>
    <dbReference type="NCBI Taxonomy" id="61149"/>
    <lineage>
        <taxon>Eukaryota</taxon>
        <taxon>Viridiplantae</taxon>
        <taxon>Streptophyta</taxon>
        <taxon>Embryophyta</taxon>
        <taxon>Tracheophyta</taxon>
        <taxon>Spermatophyta</taxon>
        <taxon>Magnoliopsida</taxon>
        <taxon>eudicotyledons</taxon>
        <taxon>Gunneridae</taxon>
        <taxon>Pentapetalae</taxon>
        <taxon>rosids</taxon>
        <taxon>fabids</taxon>
        <taxon>Malpighiales</taxon>
        <taxon>Rhizophoraceae</taxon>
        <taxon>Rhizophora</taxon>
    </lineage>
</organism>
<keyword evidence="1" id="KW-0472">Membrane</keyword>
<reference evidence="2" key="1">
    <citation type="submission" date="2018-02" db="EMBL/GenBank/DDBJ databases">
        <title>Rhizophora mucronata_Transcriptome.</title>
        <authorList>
            <person name="Meera S.P."/>
            <person name="Sreeshan A."/>
            <person name="Augustine A."/>
        </authorList>
    </citation>
    <scope>NUCLEOTIDE SEQUENCE</scope>
    <source>
        <tissue evidence="2">Leaf</tissue>
    </source>
</reference>